<dbReference type="GO" id="GO:0140359">
    <property type="term" value="F:ABC-type transporter activity"/>
    <property type="evidence" value="ECO:0007669"/>
    <property type="project" value="UniProtKB-ARBA"/>
</dbReference>
<dbReference type="FunFam" id="3.40.50.300:FF:000042">
    <property type="entry name" value="Maltose/maltodextrin ABC transporter, ATP-binding protein"/>
    <property type="match status" value="1"/>
</dbReference>
<dbReference type="InterPro" id="IPR013611">
    <property type="entry name" value="Transp-assoc_OB_typ2"/>
</dbReference>
<reference evidence="5" key="1">
    <citation type="submission" date="2021-03" db="EMBL/GenBank/DDBJ databases">
        <title>Antimicrobial resistance genes in bacteria isolated from Japanese honey, and their potential for conferring macrolide and lincosamide resistance in the American foulbrood pathogen Paenibacillus larvae.</title>
        <authorList>
            <person name="Okamoto M."/>
            <person name="Kumagai M."/>
            <person name="Kanamori H."/>
            <person name="Takamatsu D."/>
        </authorList>
    </citation>
    <scope>NUCLEOTIDE SEQUENCE</scope>
    <source>
        <strain evidence="5">J43TS3</strain>
    </source>
</reference>
<dbReference type="SMART" id="SM00382">
    <property type="entry name" value="AAA"/>
    <property type="match status" value="1"/>
</dbReference>
<dbReference type="PANTHER" id="PTHR43875">
    <property type="entry name" value="MALTODEXTRIN IMPORT ATP-BINDING PROTEIN MSMX"/>
    <property type="match status" value="1"/>
</dbReference>
<dbReference type="Pfam" id="PF08402">
    <property type="entry name" value="TOBE_2"/>
    <property type="match status" value="1"/>
</dbReference>
<evidence type="ECO:0000256" key="2">
    <source>
        <dbReference type="ARBA" id="ARBA00022741"/>
    </source>
</evidence>
<dbReference type="GO" id="GO:0055052">
    <property type="term" value="C:ATP-binding cassette (ABC) transporter complex, substrate-binding subunit-containing"/>
    <property type="evidence" value="ECO:0007669"/>
    <property type="project" value="TreeGrafter"/>
</dbReference>
<dbReference type="EMBL" id="BORP01000002">
    <property type="protein sequence ID" value="GIO26945.1"/>
    <property type="molecule type" value="Genomic_DNA"/>
</dbReference>
<dbReference type="Pfam" id="PF00005">
    <property type="entry name" value="ABC_tran"/>
    <property type="match status" value="1"/>
</dbReference>
<dbReference type="SUPFAM" id="SSF52540">
    <property type="entry name" value="P-loop containing nucleoside triphosphate hydrolases"/>
    <property type="match status" value="1"/>
</dbReference>
<comment type="caution">
    <text evidence="5">The sequence shown here is derived from an EMBL/GenBank/DDBJ whole genome shotgun (WGS) entry which is preliminary data.</text>
</comment>
<evidence type="ECO:0000259" key="4">
    <source>
        <dbReference type="PROSITE" id="PS50893"/>
    </source>
</evidence>
<keyword evidence="3 5" id="KW-0067">ATP-binding</keyword>
<evidence type="ECO:0000313" key="6">
    <source>
        <dbReference type="Proteomes" id="UP000676917"/>
    </source>
</evidence>
<dbReference type="InterPro" id="IPR008995">
    <property type="entry name" value="Mo/tungstate-bd_C_term_dom"/>
</dbReference>
<sequence>MSTLILKNITKKYNKDVVVNNFNAEINKNELVTIVGPSGCGKTTTLRMIAGFIEPTEGTISVDGNDLVNKDKNVFMEPEKREIGMVFQSYAVWPHMNVFKNVSYPLKLRKVNKEELTRRTREALRLVHLEKYENSFVHELSGGQQQRVALARALVMEPRLLLLDEPLSNLDAALRETMRSEIKEIQRKLEVTIINVTHDQTEAMTMSDKVIIMNKGSIIQIGTPEEIYNNPANSFVAKFIGSANLINCKLVTESESTMMVEVFGEHLEIERKETLNENGILSVRPHHITPMENSTLKGKIIRKLYQGDRIEYHLQVEEEVIRMITDASYNYPVDDVIGFQITKGIWLND</sequence>
<feature type="domain" description="ABC transporter" evidence="4">
    <location>
        <begin position="4"/>
        <end position="240"/>
    </location>
</feature>
<dbReference type="PROSITE" id="PS50893">
    <property type="entry name" value="ABC_TRANSPORTER_2"/>
    <property type="match status" value="1"/>
</dbReference>
<dbReference type="AlphaFoldDB" id="A0A919XA63"/>
<dbReference type="Gene3D" id="2.40.50.100">
    <property type="match status" value="1"/>
</dbReference>
<dbReference type="SUPFAM" id="SSF50331">
    <property type="entry name" value="MOP-like"/>
    <property type="match status" value="1"/>
</dbReference>
<keyword evidence="6" id="KW-1185">Reference proteome</keyword>
<accession>A0A919XA63</accession>
<dbReference type="GO" id="GO:0016887">
    <property type="term" value="F:ATP hydrolysis activity"/>
    <property type="evidence" value="ECO:0007669"/>
    <property type="project" value="InterPro"/>
</dbReference>
<dbReference type="InterPro" id="IPR047641">
    <property type="entry name" value="ABC_transpr_MalK/UgpC-like"/>
</dbReference>
<proteinExistence type="predicted"/>
<gene>
    <name evidence="5" type="ORF">J43TS3_15560</name>
</gene>
<dbReference type="InterPro" id="IPR017871">
    <property type="entry name" value="ABC_transporter-like_CS"/>
</dbReference>
<dbReference type="Gene3D" id="3.40.50.300">
    <property type="entry name" value="P-loop containing nucleotide triphosphate hydrolases"/>
    <property type="match status" value="1"/>
</dbReference>
<dbReference type="PANTHER" id="PTHR43875:SF1">
    <property type="entry name" value="OSMOPROTECTIVE COMPOUNDS UPTAKE ATP-BINDING PROTEIN GGTA"/>
    <property type="match status" value="1"/>
</dbReference>
<name>A0A919XA63_9BACI</name>
<protein>
    <submittedName>
        <fullName evidence="5">Iron ABC transporter ATP-binding protein</fullName>
    </submittedName>
</protein>
<keyword evidence="2" id="KW-0547">Nucleotide-binding</keyword>
<dbReference type="Proteomes" id="UP000676917">
    <property type="component" value="Unassembled WGS sequence"/>
</dbReference>
<evidence type="ECO:0000256" key="3">
    <source>
        <dbReference type="ARBA" id="ARBA00022840"/>
    </source>
</evidence>
<dbReference type="GO" id="GO:0005524">
    <property type="term" value="F:ATP binding"/>
    <property type="evidence" value="ECO:0007669"/>
    <property type="project" value="UniProtKB-KW"/>
</dbReference>
<evidence type="ECO:0000313" key="5">
    <source>
        <dbReference type="EMBL" id="GIO26945.1"/>
    </source>
</evidence>
<dbReference type="InterPro" id="IPR003593">
    <property type="entry name" value="AAA+_ATPase"/>
</dbReference>
<evidence type="ECO:0000256" key="1">
    <source>
        <dbReference type="ARBA" id="ARBA00022448"/>
    </source>
</evidence>
<dbReference type="InterPro" id="IPR027417">
    <property type="entry name" value="P-loop_NTPase"/>
</dbReference>
<dbReference type="RefSeq" id="WP_212920438.1">
    <property type="nucleotide sequence ID" value="NZ_BORP01000002.1"/>
</dbReference>
<dbReference type="PROSITE" id="PS00211">
    <property type="entry name" value="ABC_TRANSPORTER_1"/>
    <property type="match status" value="1"/>
</dbReference>
<keyword evidence="1" id="KW-0813">Transport</keyword>
<dbReference type="InterPro" id="IPR003439">
    <property type="entry name" value="ABC_transporter-like_ATP-bd"/>
</dbReference>
<organism evidence="5 6">
    <name type="scientific">Ornithinibacillus bavariensis</name>
    <dbReference type="NCBI Taxonomy" id="545502"/>
    <lineage>
        <taxon>Bacteria</taxon>
        <taxon>Bacillati</taxon>
        <taxon>Bacillota</taxon>
        <taxon>Bacilli</taxon>
        <taxon>Bacillales</taxon>
        <taxon>Bacillaceae</taxon>
        <taxon>Ornithinibacillus</taxon>
    </lineage>
</organism>